<organism evidence="6 7">
    <name type="scientific">Metschnikowia bicuspidata var. bicuspidata NRRL YB-4993</name>
    <dbReference type="NCBI Taxonomy" id="869754"/>
    <lineage>
        <taxon>Eukaryota</taxon>
        <taxon>Fungi</taxon>
        <taxon>Dikarya</taxon>
        <taxon>Ascomycota</taxon>
        <taxon>Saccharomycotina</taxon>
        <taxon>Pichiomycetes</taxon>
        <taxon>Metschnikowiaceae</taxon>
        <taxon>Metschnikowia</taxon>
    </lineage>
</organism>
<accession>A0A1A0HAB3</accession>
<evidence type="ECO:0000313" key="7">
    <source>
        <dbReference type="Proteomes" id="UP000092555"/>
    </source>
</evidence>
<keyword evidence="2" id="KW-0805">Transcription regulation</keyword>
<dbReference type="STRING" id="869754.A0A1A0HAB3"/>
<dbReference type="CDD" id="cd22933">
    <property type="entry name" value="HFD_HFI1"/>
    <property type="match status" value="1"/>
</dbReference>
<dbReference type="RefSeq" id="XP_018711579.1">
    <property type="nucleotide sequence ID" value="XM_018858831.1"/>
</dbReference>
<protein>
    <recommendedName>
        <fullName evidence="8">Transcriptional coactivator HFI1/ADA1</fullName>
    </recommendedName>
</protein>
<dbReference type="PANTHER" id="PTHR21277">
    <property type="entry name" value="TRANSCRIPTIONAL ADAPTER 1"/>
    <property type="match status" value="1"/>
</dbReference>
<evidence type="ECO:0000256" key="2">
    <source>
        <dbReference type="ARBA" id="ARBA00023015"/>
    </source>
</evidence>
<feature type="compositionally biased region" description="Low complexity" evidence="5">
    <location>
        <begin position="321"/>
        <end position="338"/>
    </location>
</feature>
<dbReference type="GO" id="GO:0006325">
    <property type="term" value="P:chromatin organization"/>
    <property type="evidence" value="ECO:0007669"/>
    <property type="project" value="EnsemblFungi"/>
</dbReference>
<evidence type="ECO:0000256" key="4">
    <source>
        <dbReference type="ARBA" id="ARBA00023242"/>
    </source>
</evidence>
<dbReference type="GO" id="GO:0003713">
    <property type="term" value="F:transcription coactivator activity"/>
    <property type="evidence" value="ECO:0007669"/>
    <property type="project" value="EnsemblFungi"/>
</dbReference>
<evidence type="ECO:0000256" key="3">
    <source>
        <dbReference type="ARBA" id="ARBA00023163"/>
    </source>
</evidence>
<dbReference type="GO" id="GO:0046695">
    <property type="term" value="C:SLIK (SAGA-like) complex"/>
    <property type="evidence" value="ECO:0007669"/>
    <property type="project" value="EnsemblFungi"/>
</dbReference>
<keyword evidence="3" id="KW-0804">Transcription</keyword>
<dbReference type="AlphaFoldDB" id="A0A1A0HAB3"/>
<evidence type="ECO:0000313" key="6">
    <source>
        <dbReference type="EMBL" id="OBA21069.1"/>
    </source>
</evidence>
<dbReference type="GO" id="GO:0005634">
    <property type="term" value="C:nucleus"/>
    <property type="evidence" value="ECO:0007669"/>
    <property type="project" value="UniProtKB-SubCell"/>
</dbReference>
<dbReference type="PANTHER" id="PTHR21277:SF5">
    <property type="entry name" value="TRANSCRIPTIONAL ADAPTER 1"/>
    <property type="match status" value="1"/>
</dbReference>
<gene>
    <name evidence="6" type="ORF">METBIDRAFT_78147</name>
</gene>
<dbReference type="Pfam" id="PF12767">
    <property type="entry name" value="SAGA-Tad1"/>
    <property type="match status" value="1"/>
</dbReference>
<feature type="region of interest" description="Disordered" evidence="5">
    <location>
        <begin position="310"/>
        <end position="375"/>
    </location>
</feature>
<reference evidence="6 7" key="1">
    <citation type="submission" date="2016-05" db="EMBL/GenBank/DDBJ databases">
        <title>Comparative genomics of biotechnologically important yeasts.</title>
        <authorList>
            <consortium name="DOE Joint Genome Institute"/>
            <person name="Riley R."/>
            <person name="Haridas S."/>
            <person name="Wolfe K.H."/>
            <person name="Lopes M.R."/>
            <person name="Hittinger C.T."/>
            <person name="Goker M."/>
            <person name="Salamov A."/>
            <person name="Wisecaver J."/>
            <person name="Long T.M."/>
            <person name="Aerts A.L."/>
            <person name="Barry K."/>
            <person name="Choi C."/>
            <person name="Clum A."/>
            <person name="Coughlan A.Y."/>
            <person name="Deshpande S."/>
            <person name="Douglass A.P."/>
            <person name="Hanson S.J."/>
            <person name="Klenk H.-P."/>
            <person name="LaButti K."/>
            <person name="Lapidus A."/>
            <person name="Lindquist E."/>
            <person name="Lipzen A."/>
            <person name="Meier-kolthoff J.P."/>
            <person name="Ohm R.A."/>
            <person name="Otillar R.P."/>
            <person name="Pangilinan J."/>
            <person name="Peng Y."/>
            <person name="Rokas A."/>
            <person name="Rosa C.A."/>
            <person name="Scheuner C."/>
            <person name="Sibirny A.A."/>
            <person name="Slot J.C."/>
            <person name="Stielow J.B."/>
            <person name="Sun H."/>
            <person name="Kurtzman C.P."/>
            <person name="Blackwell M."/>
            <person name="Grigoriev I.V."/>
            <person name="Jeffries T.W."/>
        </authorList>
    </citation>
    <scope>NUCLEOTIDE SEQUENCE [LARGE SCALE GENOMIC DNA]</scope>
    <source>
        <strain evidence="6 7">NRRL YB-4993</strain>
    </source>
</reference>
<sequence length="390" mass="42565">MSSVAAPSPVAASQPAKTNKRLQLEAVMREFQSKLGPDWETYHEALSAFLIGRLSRAELVARVGPLMKAGLLKYHNKLLLLNFAHSLQDGAQEYLSELASFWNKRNAKARGVKLSQYEKFKQNIMGLPLKERRRIRAITKDAGKRDRLGASVTLTRQALLPKIPMILDKEQQQLQVNNLVQWQQDVVNGINTPLASASHELPDTDTLSRKVLMTSREHGLTGGIGARVFEVISLGLETHLKNIVECAVDSVRYRKRKYESSAFLQPGFLQGGAGDMYNTLEMFPHLAEPGGPQARLCSIMLQNDDLIDHAGPGYELPPRPALAAPKAAPSAPESAGPKRPALDPENGPAAQGNGVVPNGGSGAPPPKEVSHVGTPDELKWLLHDLIRSST</sequence>
<evidence type="ECO:0008006" key="8">
    <source>
        <dbReference type="Google" id="ProtNLM"/>
    </source>
</evidence>
<keyword evidence="4" id="KW-0539">Nucleus</keyword>
<dbReference type="GO" id="GO:0000124">
    <property type="term" value="C:SAGA complex"/>
    <property type="evidence" value="ECO:0007669"/>
    <property type="project" value="EnsemblFungi"/>
</dbReference>
<comment type="caution">
    <text evidence="6">The sequence shown here is derived from an EMBL/GenBank/DDBJ whole genome shotgun (WGS) entry which is preliminary data.</text>
</comment>
<proteinExistence type="predicted"/>
<dbReference type="Proteomes" id="UP000092555">
    <property type="component" value="Unassembled WGS sequence"/>
</dbReference>
<dbReference type="GO" id="GO:0006357">
    <property type="term" value="P:regulation of transcription by RNA polymerase II"/>
    <property type="evidence" value="ECO:0007669"/>
    <property type="project" value="EnsemblFungi"/>
</dbReference>
<comment type="subcellular location">
    <subcellularLocation>
        <location evidence="1">Nucleus</location>
    </subcellularLocation>
</comment>
<keyword evidence="7" id="KW-1185">Reference proteome</keyword>
<name>A0A1A0HAB3_9ASCO</name>
<evidence type="ECO:0000256" key="1">
    <source>
        <dbReference type="ARBA" id="ARBA00004123"/>
    </source>
</evidence>
<dbReference type="InterPro" id="IPR024738">
    <property type="entry name" value="Hfi1/Tada1"/>
</dbReference>
<dbReference type="EMBL" id="LXTC01000003">
    <property type="protein sequence ID" value="OBA21069.1"/>
    <property type="molecule type" value="Genomic_DNA"/>
</dbReference>
<dbReference type="OrthoDB" id="10264870at2759"/>
<dbReference type="GeneID" id="30031807"/>
<evidence type="ECO:0000256" key="5">
    <source>
        <dbReference type="SAM" id="MobiDB-lite"/>
    </source>
</evidence>
<dbReference type="GO" id="GO:0006366">
    <property type="term" value="P:transcription by RNA polymerase II"/>
    <property type="evidence" value="ECO:0007669"/>
    <property type="project" value="EnsemblFungi"/>
</dbReference>